<dbReference type="Proteomes" id="UP001187221">
    <property type="component" value="Unassembled WGS sequence"/>
</dbReference>
<reference evidence="2 3" key="1">
    <citation type="submission" date="2023-06" db="EMBL/GenBank/DDBJ databases">
        <title>Draft genome sequence of Novosphingobium sp. strain IK01.</title>
        <authorList>
            <person name="Hatamoto M."/>
            <person name="Ikarashi T."/>
            <person name="Yamaguchi T."/>
        </authorList>
    </citation>
    <scope>NUCLEOTIDE SEQUENCE [LARGE SCALE GENOMIC DNA]</scope>
    <source>
        <strain evidence="2 3">IK01</strain>
    </source>
</reference>
<proteinExistence type="predicted"/>
<gene>
    <name evidence="2" type="ORF">NUTIK01_06470</name>
</gene>
<sequence length="75" mass="8243">MILRKSPPKVPTLKEFTPKGPPPAQGYIPNGENGDTKTRRWAIEQSILLKGSKAEPASIIEMAEAIVAFVKGERR</sequence>
<accession>A0ABQ6P4T3</accession>
<name>A0ABQ6P4T3_9SPHN</name>
<comment type="caution">
    <text evidence="2">The sequence shown here is derived from an EMBL/GenBank/DDBJ whole genome shotgun (WGS) entry which is preliminary data.</text>
</comment>
<dbReference type="EMBL" id="BTFW01000001">
    <property type="protein sequence ID" value="GMM59870.1"/>
    <property type="molecule type" value="Genomic_DNA"/>
</dbReference>
<evidence type="ECO:0000313" key="3">
    <source>
        <dbReference type="Proteomes" id="UP001187221"/>
    </source>
</evidence>
<evidence type="ECO:0000256" key="1">
    <source>
        <dbReference type="SAM" id="MobiDB-lite"/>
    </source>
</evidence>
<organism evidence="2 3">
    <name type="scientific">Novosphingobium pituita</name>
    <dbReference type="NCBI Taxonomy" id="3056842"/>
    <lineage>
        <taxon>Bacteria</taxon>
        <taxon>Pseudomonadati</taxon>
        <taxon>Pseudomonadota</taxon>
        <taxon>Alphaproteobacteria</taxon>
        <taxon>Sphingomonadales</taxon>
        <taxon>Sphingomonadaceae</taxon>
        <taxon>Novosphingobium</taxon>
    </lineage>
</organism>
<protein>
    <submittedName>
        <fullName evidence="2">Uncharacterized protein</fullName>
    </submittedName>
</protein>
<feature type="region of interest" description="Disordered" evidence="1">
    <location>
        <begin position="1"/>
        <end position="36"/>
    </location>
</feature>
<dbReference type="RefSeq" id="WP_317973703.1">
    <property type="nucleotide sequence ID" value="NZ_BTFW01000001.1"/>
</dbReference>
<keyword evidence="3" id="KW-1185">Reference proteome</keyword>
<evidence type="ECO:0000313" key="2">
    <source>
        <dbReference type="EMBL" id="GMM59870.1"/>
    </source>
</evidence>